<comment type="caution">
    <text evidence="1">The sequence shown here is derived from an EMBL/GenBank/DDBJ whole genome shotgun (WGS) entry which is preliminary data.</text>
</comment>
<protein>
    <submittedName>
        <fullName evidence="1">Uncharacterized protein</fullName>
    </submittedName>
</protein>
<evidence type="ECO:0000313" key="2">
    <source>
        <dbReference type="Proteomes" id="UP000533080"/>
    </source>
</evidence>
<name>A0A7Y4MW69_MYXXA</name>
<organism evidence="1 2">
    <name type="scientific">Myxococcus xanthus</name>
    <dbReference type="NCBI Taxonomy" id="34"/>
    <lineage>
        <taxon>Bacteria</taxon>
        <taxon>Pseudomonadati</taxon>
        <taxon>Myxococcota</taxon>
        <taxon>Myxococcia</taxon>
        <taxon>Myxococcales</taxon>
        <taxon>Cystobacterineae</taxon>
        <taxon>Myxococcaceae</taxon>
        <taxon>Myxococcus</taxon>
    </lineage>
</organism>
<dbReference type="Proteomes" id="UP000533080">
    <property type="component" value="Unassembled WGS sequence"/>
</dbReference>
<evidence type="ECO:0000313" key="1">
    <source>
        <dbReference type="EMBL" id="NOJ83443.1"/>
    </source>
</evidence>
<dbReference type="RefSeq" id="WP_171445206.1">
    <property type="nucleotide sequence ID" value="NZ_JABFNS010000038.1"/>
</dbReference>
<proteinExistence type="predicted"/>
<dbReference type="AlphaFoldDB" id="A0A7Y4MW69"/>
<accession>A0A7Y4MW69</accession>
<sequence>MLMGHALRQTFWLERLLVTNARGEHEYAEPELHPCRYEGATKRLVTADGSERVSEAVMWTMVEVKAEDRVYPPGTSPDDYNAGREPLRCSPRVSLGGVVDHYEVYL</sequence>
<gene>
    <name evidence="1" type="ORF">HNV28_34910</name>
</gene>
<dbReference type="EMBL" id="JABFNT010000196">
    <property type="protein sequence ID" value="NOJ83443.1"/>
    <property type="molecule type" value="Genomic_DNA"/>
</dbReference>
<reference evidence="1 2" key="1">
    <citation type="submission" date="2020-05" db="EMBL/GenBank/DDBJ databases">
        <authorList>
            <person name="Whitworth D."/>
        </authorList>
    </citation>
    <scope>NUCLEOTIDE SEQUENCE [LARGE SCALE GENOMIC DNA]</scope>
    <source>
        <strain evidence="1 2">AM005</strain>
    </source>
</reference>